<dbReference type="SMART" id="SM00347">
    <property type="entry name" value="HTH_MARR"/>
    <property type="match status" value="1"/>
</dbReference>
<dbReference type="InterPro" id="IPR000835">
    <property type="entry name" value="HTH_MarR-typ"/>
</dbReference>
<dbReference type="Gene3D" id="1.10.10.10">
    <property type="entry name" value="Winged helix-like DNA-binding domain superfamily/Winged helix DNA-binding domain"/>
    <property type="match status" value="1"/>
</dbReference>
<accession>A0ABS2A2G9</accession>
<proteinExistence type="predicted"/>
<dbReference type="PRINTS" id="PR00598">
    <property type="entry name" value="HTHMARR"/>
</dbReference>
<comment type="caution">
    <text evidence="3">The sequence shown here is derived from an EMBL/GenBank/DDBJ whole genome shotgun (WGS) entry which is preliminary data.</text>
</comment>
<evidence type="ECO:0000259" key="2">
    <source>
        <dbReference type="PROSITE" id="PS50995"/>
    </source>
</evidence>
<dbReference type="PANTHER" id="PTHR33164">
    <property type="entry name" value="TRANSCRIPTIONAL REGULATOR, MARR FAMILY"/>
    <property type="match status" value="1"/>
</dbReference>
<dbReference type="PANTHER" id="PTHR33164:SF95">
    <property type="entry name" value="TRANSCRIPTIONAL REGULATOR"/>
    <property type="match status" value="1"/>
</dbReference>
<dbReference type="InterPro" id="IPR039422">
    <property type="entry name" value="MarR/SlyA-like"/>
</dbReference>
<feature type="compositionally biased region" description="Low complexity" evidence="1">
    <location>
        <begin position="162"/>
        <end position="178"/>
    </location>
</feature>
<organism evidence="3 4">
    <name type="scientific">Paractinoplanes ovalisporus</name>
    <dbReference type="NCBI Taxonomy" id="2810368"/>
    <lineage>
        <taxon>Bacteria</taxon>
        <taxon>Bacillati</taxon>
        <taxon>Actinomycetota</taxon>
        <taxon>Actinomycetes</taxon>
        <taxon>Micromonosporales</taxon>
        <taxon>Micromonosporaceae</taxon>
        <taxon>Paractinoplanes</taxon>
    </lineage>
</organism>
<dbReference type="Proteomes" id="UP000632138">
    <property type="component" value="Unassembled WGS sequence"/>
</dbReference>
<evidence type="ECO:0000313" key="3">
    <source>
        <dbReference type="EMBL" id="MBM2614026.1"/>
    </source>
</evidence>
<keyword evidence="4" id="KW-1185">Reference proteome</keyword>
<dbReference type="InterPro" id="IPR036390">
    <property type="entry name" value="WH_DNA-bd_sf"/>
</dbReference>
<dbReference type="PROSITE" id="PS50995">
    <property type="entry name" value="HTH_MARR_2"/>
    <property type="match status" value="1"/>
</dbReference>
<evidence type="ECO:0000313" key="4">
    <source>
        <dbReference type="Proteomes" id="UP000632138"/>
    </source>
</evidence>
<dbReference type="InterPro" id="IPR036388">
    <property type="entry name" value="WH-like_DNA-bd_sf"/>
</dbReference>
<dbReference type="SUPFAM" id="SSF46785">
    <property type="entry name" value="Winged helix' DNA-binding domain"/>
    <property type="match status" value="1"/>
</dbReference>
<feature type="region of interest" description="Disordered" evidence="1">
    <location>
        <begin position="143"/>
        <end position="186"/>
    </location>
</feature>
<reference evidence="3 4" key="1">
    <citation type="submission" date="2021-01" db="EMBL/GenBank/DDBJ databases">
        <title>Actinoplanes sp. nov. LDG1-06 isolated from lichen.</title>
        <authorList>
            <person name="Saeng-In P."/>
            <person name="Phongsopitanun W."/>
            <person name="Kanchanasin P."/>
            <person name="Yuki M."/>
            <person name="Kudo T."/>
            <person name="Ohkuma M."/>
            <person name="Tanasupawat S."/>
        </authorList>
    </citation>
    <scope>NUCLEOTIDE SEQUENCE [LARGE SCALE GENOMIC DNA]</scope>
    <source>
        <strain evidence="3 4">LDG1-06</strain>
    </source>
</reference>
<sequence length="186" mass="20764">MPPVGAERLRTLRTRLLSLAAVHSDRRVNEELAGADARKWHYAVLATLDEFGPASQAQLSDHTRIYRSDLVAVLNELTERGQVSREPDPSDRRRNLVTITAAGHRQLHRLDEILARVDDEIFAPLDQRQREQLTTLLSLLVERPGEPPQQAEELPQHAVKPAATGRRTAGAVRRTGARPAKTEQAT</sequence>
<dbReference type="EMBL" id="JAENHP010000001">
    <property type="protein sequence ID" value="MBM2614026.1"/>
    <property type="molecule type" value="Genomic_DNA"/>
</dbReference>
<evidence type="ECO:0000256" key="1">
    <source>
        <dbReference type="SAM" id="MobiDB-lite"/>
    </source>
</evidence>
<feature type="domain" description="HTH marR-type" evidence="2">
    <location>
        <begin position="10"/>
        <end position="142"/>
    </location>
</feature>
<dbReference type="Pfam" id="PF12802">
    <property type="entry name" value="MarR_2"/>
    <property type="match status" value="1"/>
</dbReference>
<gene>
    <name evidence="3" type="ORF">JIG36_00460</name>
</gene>
<protein>
    <submittedName>
        <fullName evidence="3">Winged helix-turn-helix transcriptional regulator</fullName>
    </submittedName>
</protein>
<name>A0ABS2A2G9_9ACTN</name>